<evidence type="ECO:0000256" key="2">
    <source>
        <dbReference type="ARBA" id="ARBA00005466"/>
    </source>
</evidence>
<comment type="cofactor">
    <cofactor evidence="1">
        <name>FAD</name>
        <dbReference type="ChEBI" id="CHEBI:57692"/>
    </cofactor>
</comment>
<dbReference type="GO" id="GO:0016491">
    <property type="term" value="F:oxidoreductase activity"/>
    <property type="evidence" value="ECO:0007669"/>
    <property type="project" value="UniProtKB-KW"/>
</dbReference>
<dbReference type="Gene3D" id="3.30.43.10">
    <property type="entry name" value="Uridine Diphospho-n-acetylenolpyruvylglucosamine Reductase, domain 2"/>
    <property type="match status" value="1"/>
</dbReference>
<reference evidence="8" key="2">
    <citation type="journal article" date="2023" name="IMA Fungus">
        <title>Comparative genomic study of the Penicillium genus elucidates a diverse pangenome and 15 lateral gene transfer events.</title>
        <authorList>
            <person name="Petersen C."/>
            <person name="Sorensen T."/>
            <person name="Nielsen M.R."/>
            <person name="Sondergaard T.E."/>
            <person name="Sorensen J.L."/>
            <person name="Fitzpatrick D.A."/>
            <person name="Frisvad J.C."/>
            <person name="Nielsen K.L."/>
        </authorList>
    </citation>
    <scope>NUCLEOTIDE SEQUENCE</scope>
    <source>
        <strain evidence="8">IBT 34128</strain>
    </source>
</reference>
<dbReference type="PROSITE" id="PS51387">
    <property type="entry name" value="FAD_PCMH"/>
    <property type="match status" value="1"/>
</dbReference>
<dbReference type="Gene3D" id="3.30.465.10">
    <property type="match status" value="1"/>
</dbReference>
<dbReference type="RefSeq" id="XP_056511116.1">
    <property type="nucleotide sequence ID" value="XM_056655503.1"/>
</dbReference>
<dbReference type="PANTHER" id="PTHR42973:SF39">
    <property type="entry name" value="FAD-BINDING PCMH-TYPE DOMAIN-CONTAINING PROTEIN"/>
    <property type="match status" value="1"/>
</dbReference>
<evidence type="ECO:0000256" key="3">
    <source>
        <dbReference type="ARBA" id="ARBA00022630"/>
    </source>
</evidence>
<organism evidence="8 9">
    <name type="scientific">Penicillium alfredii</name>
    <dbReference type="NCBI Taxonomy" id="1506179"/>
    <lineage>
        <taxon>Eukaryota</taxon>
        <taxon>Fungi</taxon>
        <taxon>Dikarya</taxon>
        <taxon>Ascomycota</taxon>
        <taxon>Pezizomycotina</taxon>
        <taxon>Eurotiomycetes</taxon>
        <taxon>Eurotiomycetidae</taxon>
        <taxon>Eurotiales</taxon>
        <taxon>Aspergillaceae</taxon>
        <taxon>Penicillium</taxon>
    </lineage>
</organism>
<dbReference type="InterPro" id="IPR036318">
    <property type="entry name" value="FAD-bd_PCMH-like_sf"/>
</dbReference>
<dbReference type="InterPro" id="IPR050416">
    <property type="entry name" value="FAD-linked_Oxidoreductase"/>
</dbReference>
<feature type="compositionally biased region" description="Pro residues" evidence="6">
    <location>
        <begin position="8"/>
        <end position="30"/>
    </location>
</feature>
<dbReference type="Pfam" id="PF08031">
    <property type="entry name" value="BBE"/>
    <property type="match status" value="1"/>
</dbReference>
<evidence type="ECO:0000313" key="8">
    <source>
        <dbReference type="EMBL" id="KAJ5095565.1"/>
    </source>
</evidence>
<protein>
    <recommendedName>
        <fullName evidence="7">FAD-binding PCMH-type domain-containing protein</fullName>
    </recommendedName>
</protein>
<dbReference type="Pfam" id="PF01565">
    <property type="entry name" value="FAD_binding_4"/>
    <property type="match status" value="1"/>
</dbReference>
<keyword evidence="3" id="KW-0285">Flavoprotein</keyword>
<evidence type="ECO:0000259" key="7">
    <source>
        <dbReference type="PROSITE" id="PS51387"/>
    </source>
</evidence>
<evidence type="ECO:0000313" key="9">
    <source>
        <dbReference type="Proteomes" id="UP001141434"/>
    </source>
</evidence>
<dbReference type="Gene3D" id="3.40.462.20">
    <property type="match status" value="1"/>
</dbReference>
<evidence type="ECO:0000256" key="6">
    <source>
        <dbReference type="SAM" id="MobiDB-lite"/>
    </source>
</evidence>
<comment type="similarity">
    <text evidence="2">Belongs to the oxygen-dependent FAD-linked oxidoreductase family.</text>
</comment>
<name>A0A9W9K7E2_9EURO</name>
<keyword evidence="5" id="KW-0560">Oxidoreductase</keyword>
<evidence type="ECO:0000256" key="1">
    <source>
        <dbReference type="ARBA" id="ARBA00001974"/>
    </source>
</evidence>
<gene>
    <name evidence="8" type="ORF">NUU61_004921</name>
</gene>
<dbReference type="InterPro" id="IPR012951">
    <property type="entry name" value="BBE"/>
</dbReference>
<dbReference type="InterPro" id="IPR016169">
    <property type="entry name" value="FAD-bd_PCMH_sub2"/>
</dbReference>
<evidence type="ECO:0000256" key="4">
    <source>
        <dbReference type="ARBA" id="ARBA00022827"/>
    </source>
</evidence>
<dbReference type="InterPro" id="IPR016167">
    <property type="entry name" value="FAD-bd_PCMH_sub1"/>
</dbReference>
<dbReference type="GeneID" id="81394671"/>
<dbReference type="SUPFAM" id="SSF56176">
    <property type="entry name" value="FAD-binding/transporter-associated domain-like"/>
    <property type="match status" value="1"/>
</dbReference>
<dbReference type="AlphaFoldDB" id="A0A9W9K7E2"/>
<keyword evidence="9" id="KW-1185">Reference proteome</keyword>
<dbReference type="OrthoDB" id="415825at2759"/>
<feature type="domain" description="FAD-binding PCMH-type" evidence="7">
    <location>
        <begin position="55"/>
        <end position="230"/>
    </location>
</feature>
<keyword evidence="4" id="KW-0274">FAD</keyword>
<dbReference type="InterPro" id="IPR006094">
    <property type="entry name" value="Oxid_FAD_bind_N"/>
</dbReference>
<comment type="caution">
    <text evidence="8">The sequence shown here is derived from an EMBL/GenBank/DDBJ whole genome shotgun (WGS) entry which is preliminary data.</text>
</comment>
<dbReference type="InterPro" id="IPR016166">
    <property type="entry name" value="FAD-bd_PCMH"/>
</dbReference>
<dbReference type="GO" id="GO:0071949">
    <property type="term" value="F:FAD binding"/>
    <property type="evidence" value="ECO:0007669"/>
    <property type="project" value="InterPro"/>
</dbReference>
<evidence type="ECO:0000256" key="5">
    <source>
        <dbReference type="ARBA" id="ARBA00023002"/>
    </source>
</evidence>
<dbReference type="Proteomes" id="UP001141434">
    <property type="component" value="Unassembled WGS sequence"/>
</dbReference>
<dbReference type="EMBL" id="JAPMSZ010000007">
    <property type="protein sequence ID" value="KAJ5095565.1"/>
    <property type="molecule type" value="Genomic_DNA"/>
</dbReference>
<proteinExistence type="inferred from homology"/>
<dbReference type="PANTHER" id="PTHR42973">
    <property type="entry name" value="BINDING OXIDOREDUCTASE, PUTATIVE (AFU_ORTHOLOGUE AFUA_1G17690)-RELATED"/>
    <property type="match status" value="1"/>
</dbReference>
<accession>A0A9W9K7E2</accession>
<feature type="region of interest" description="Disordered" evidence="6">
    <location>
        <begin position="1"/>
        <end position="34"/>
    </location>
</feature>
<sequence>MYTIVPPTTVPPTTVPPTTVPPTTVPPTIVPPRAERSPVFNCDELREAISEGEVLVPGDDGYVVSAVVVKPISAIEVSAAVKFAVSSNLPLTVCGGGHSTSGTSSSEGMVIHLGNMRKVEINENSMTVSFDGGCLWGDVDSALEARGLATVGGAVNHTGVGGLILGGGHGWLTAKHGLTIDNLLSAQIVTADGSILEASETQNPDLFWAIRGAGAQFGVVTRFTSRVNKQGKVWSGTLMFEHSKLPKLVAFANDFHNRNGREGHCLTIGVGHTLDGATRILSAIPLYHGPEEEAKIYFAELLSIGPIVDCMGMMSIAQVNTLQNPMSEYGLRRLQGSANITMPLQTESLQQIADAIWTFHDLYPDVKVCVMAIELFPTYKLREIPQDATAYANRGEYYDAVPFFGWEDPGLDNIVRQFNSKLCTNIRYLNGYNRSGHDGGGNSKQAPVGRYINMVNEPLRPDEAYGINWERLRDVKKKFDPGNVFHKWHGVGAGGKEEPTG</sequence>
<reference evidence="8" key="1">
    <citation type="submission" date="2022-11" db="EMBL/GenBank/DDBJ databases">
        <authorList>
            <person name="Petersen C."/>
        </authorList>
    </citation>
    <scope>NUCLEOTIDE SEQUENCE</scope>
    <source>
        <strain evidence="8">IBT 34128</strain>
    </source>
</reference>